<accession>A0ABT8ZHX7</accession>
<dbReference type="RefSeq" id="WP_304534330.1">
    <property type="nucleotide sequence ID" value="NZ_JAUQOM010000001.1"/>
</dbReference>
<organism evidence="1 2">
    <name type="scientific">Sphingobium cyanobacteriorum</name>
    <dbReference type="NCBI Taxonomy" id="3063954"/>
    <lineage>
        <taxon>Bacteria</taxon>
        <taxon>Pseudomonadati</taxon>
        <taxon>Pseudomonadota</taxon>
        <taxon>Alphaproteobacteria</taxon>
        <taxon>Sphingomonadales</taxon>
        <taxon>Sphingomonadaceae</taxon>
        <taxon>Sphingobium</taxon>
    </lineage>
</organism>
<evidence type="ECO:0000313" key="1">
    <source>
        <dbReference type="EMBL" id="MDO7833797.1"/>
    </source>
</evidence>
<dbReference type="Proteomes" id="UP001176471">
    <property type="component" value="Unassembled WGS sequence"/>
</dbReference>
<dbReference type="EMBL" id="JAUQOM010000001">
    <property type="protein sequence ID" value="MDO7833797.1"/>
    <property type="molecule type" value="Genomic_DNA"/>
</dbReference>
<dbReference type="Gene3D" id="3.40.50.150">
    <property type="entry name" value="Vaccinia Virus protein VP39"/>
    <property type="match status" value="1"/>
</dbReference>
<gene>
    <name evidence="1" type="ORF">Q4610_01945</name>
</gene>
<dbReference type="InterPro" id="IPR029063">
    <property type="entry name" value="SAM-dependent_MTases_sf"/>
</dbReference>
<comment type="caution">
    <text evidence="1">The sequence shown here is derived from an EMBL/GenBank/DDBJ whole genome shotgun (WGS) entry which is preliminary data.</text>
</comment>
<evidence type="ECO:0008006" key="3">
    <source>
        <dbReference type="Google" id="ProtNLM"/>
    </source>
</evidence>
<evidence type="ECO:0000313" key="2">
    <source>
        <dbReference type="Proteomes" id="UP001176471"/>
    </source>
</evidence>
<name>A0ABT8ZHX7_9SPHN</name>
<dbReference type="SUPFAM" id="SSF53335">
    <property type="entry name" value="S-adenosyl-L-methionine-dependent methyltransferases"/>
    <property type="match status" value="1"/>
</dbReference>
<sequence>MAEVPSEIEERRAKTRLSTIRAIKRGATAIDRWRSLSAMQTDPLWTERARAAAALVPAGRKILDIGCNDMAIEAMLTGPAAYIPLDVVARDSRTIVVDLNKDALPQTDADFALGMGVLEYIFDLPKFFREVAAHFDDGLFSYHPLEKSPAKDRLAIGWVNALNSAELIALFRYAGFNSVSVTEYKPALHFYSIAKS</sequence>
<proteinExistence type="predicted"/>
<protein>
    <recommendedName>
        <fullName evidence="3">Methyltransferase domain-containing protein</fullName>
    </recommendedName>
</protein>
<keyword evidence="2" id="KW-1185">Reference proteome</keyword>
<reference evidence="1" key="1">
    <citation type="submission" date="2023-07" db="EMBL/GenBank/DDBJ databases">
        <title>Bacterial whole genome sequence for Sphingobium sp. HBC34.</title>
        <authorList>
            <person name="Le V."/>
            <person name="Ko S.-R."/>
            <person name="Ahn C.-Y."/>
            <person name="Oh H.-M."/>
        </authorList>
    </citation>
    <scope>NUCLEOTIDE SEQUENCE</scope>
    <source>
        <strain evidence="1">HBC34</strain>
    </source>
</reference>